<dbReference type="PANTHER" id="PTHR36376:SF1">
    <property type="entry name" value="OS09G0514700 PROTEIN"/>
    <property type="match status" value="1"/>
</dbReference>
<dbReference type="OrthoDB" id="603754at2759"/>
<dbReference type="EMBL" id="LFYR01000277">
    <property type="protein sequence ID" value="KMZ74541.1"/>
    <property type="molecule type" value="Genomic_DNA"/>
</dbReference>
<keyword evidence="3" id="KW-1185">Reference proteome</keyword>
<evidence type="ECO:0000313" key="2">
    <source>
        <dbReference type="EMBL" id="KMZ74541.1"/>
    </source>
</evidence>
<feature type="region of interest" description="Disordered" evidence="1">
    <location>
        <begin position="332"/>
        <end position="354"/>
    </location>
</feature>
<dbReference type="PANTHER" id="PTHR36376">
    <property type="entry name" value="OS09G0514700 PROTEIN"/>
    <property type="match status" value="1"/>
</dbReference>
<name>A0A0K9PZT6_ZOSMR</name>
<evidence type="ECO:0008006" key="4">
    <source>
        <dbReference type="Google" id="ProtNLM"/>
    </source>
</evidence>
<evidence type="ECO:0000256" key="1">
    <source>
        <dbReference type="SAM" id="MobiDB-lite"/>
    </source>
</evidence>
<evidence type="ECO:0000313" key="3">
    <source>
        <dbReference type="Proteomes" id="UP000036987"/>
    </source>
</evidence>
<accession>A0A0K9PZT6</accession>
<feature type="compositionally biased region" description="Polar residues" evidence="1">
    <location>
        <begin position="339"/>
        <end position="354"/>
    </location>
</feature>
<comment type="caution">
    <text evidence="2">The sequence shown here is derived from an EMBL/GenBank/DDBJ whole genome shotgun (WGS) entry which is preliminary data.</text>
</comment>
<reference evidence="3" key="1">
    <citation type="journal article" date="2016" name="Nature">
        <title>The genome of the seagrass Zostera marina reveals angiosperm adaptation to the sea.</title>
        <authorList>
            <person name="Olsen J.L."/>
            <person name="Rouze P."/>
            <person name="Verhelst B."/>
            <person name="Lin Y.-C."/>
            <person name="Bayer T."/>
            <person name="Collen J."/>
            <person name="Dattolo E."/>
            <person name="De Paoli E."/>
            <person name="Dittami S."/>
            <person name="Maumus F."/>
            <person name="Michel G."/>
            <person name="Kersting A."/>
            <person name="Lauritano C."/>
            <person name="Lohaus R."/>
            <person name="Toepel M."/>
            <person name="Tonon T."/>
            <person name="Vanneste K."/>
            <person name="Amirebrahimi M."/>
            <person name="Brakel J."/>
            <person name="Bostroem C."/>
            <person name="Chovatia M."/>
            <person name="Grimwood J."/>
            <person name="Jenkins J.W."/>
            <person name="Jueterbock A."/>
            <person name="Mraz A."/>
            <person name="Stam W.T."/>
            <person name="Tice H."/>
            <person name="Bornberg-Bauer E."/>
            <person name="Green P.J."/>
            <person name="Pearson G.A."/>
            <person name="Procaccini G."/>
            <person name="Duarte C.M."/>
            <person name="Schmutz J."/>
            <person name="Reusch T.B.H."/>
            <person name="Van de Peer Y."/>
        </authorList>
    </citation>
    <scope>NUCLEOTIDE SEQUENCE [LARGE SCALE GENOMIC DNA]</scope>
    <source>
        <strain evidence="3">cv. Finnish</strain>
    </source>
</reference>
<proteinExistence type="predicted"/>
<organism evidence="2 3">
    <name type="scientific">Zostera marina</name>
    <name type="common">Eelgrass</name>
    <dbReference type="NCBI Taxonomy" id="29655"/>
    <lineage>
        <taxon>Eukaryota</taxon>
        <taxon>Viridiplantae</taxon>
        <taxon>Streptophyta</taxon>
        <taxon>Embryophyta</taxon>
        <taxon>Tracheophyta</taxon>
        <taxon>Spermatophyta</taxon>
        <taxon>Magnoliopsida</taxon>
        <taxon>Liliopsida</taxon>
        <taxon>Zosteraceae</taxon>
        <taxon>Zostera</taxon>
    </lineage>
</organism>
<dbReference type="Proteomes" id="UP000036987">
    <property type="component" value="Unassembled WGS sequence"/>
</dbReference>
<protein>
    <recommendedName>
        <fullName evidence="4">SAP domain-containing protein</fullName>
    </recommendedName>
</protein>
<gene>
    <name evidence="2" type="ORF">ZOSMA_125G00040</name>
</gene>
<dbReference type="AlphaFoldDB" id="A0A0K9PZT6"/>
<sequence length="473" mass="52062">MGYQENEEVYLTLSRKELQGLCKKHGLPTTYGKPELVKMLVTHFTKKAASKERQRKKSRVGSSEREFKLLKQANLEDRAAQKTIIASKIAMKERVGEKERHSCVSDQLPNFSYTSGLYMGASHVFSNSIHEAEIRQRQRPGHCSLNPGSAKLESISTHPLKSRKNIPGKQVIENDLASSDGMPVEVPSASFQFYVRSEEGINLCVDLKSTPSDWISSLKDKVSIYQNVQKDNFSGGLNEMDTNINSSIESRSHLDEGNQTVSSSCMTCSYAQNCTASGSLSCSADMEVPLQNPADISSAAIKGIATGPSKKTLKNLDVNLHTNARVTNQLILKTDNKSSHNAGSASPDDSLNSMSEKSTFLLSRKNEDNSKPSENGVKNCSISCQMPSRNGSIDMNSIFLQPDVGESADDLYEEHTCCSHRNTAADVPITSANEERIREKESNKGGCSRCSQPNKSFRIHNKTCDLNISEDFV</sequence>